<dbReference type="RefSeq" id="WP_121053391.1">
    <property type="nucleotide sequence ID" value="NZ_AP018711.1"/>
</dbReference>
<dbReference type="Proteomes" id="UP000275727">
    <property type="component" value="Chromosome"/>
</dbReference>
<reference evidence="3 5" key="1">
    <citation type="submission" date="2018-06" db="EMBL/GenBank/DDBJ databases">
        <title>Complete Genome Sequence of the Microcystin-Degrading Bacterium Sphingosinicella microcystinivorans Strain B-9.</title>
        <authorList>
            <person name="Jin H."/>
            <person name="Nishizawa T."/>
            <person name="Guo Y."/>
            <person name="Nishizawa A."/>
            <person name="Park H."/>
            <person name="Kato H."/>
            <person name="Tsuji K."/>
            <person name="Harada K."/>
        </authorList>
    </citation>
    <scope>NUCLEOTIDE SEQUENCE [LARGE SCALE GENOMIC DNA]</scope>
    <source>
        <strain evidence="3 5">B9</strain>
    </source>
</reference>
<reference evidence="4 6" key="2">
    <citation type="submission" date="2018-10" db="EMBL/GenBank/DDBJ databases">
        <title>Genomic Encyclopedia of Type Strains, Phase IV (KMG-IV): sequencing the most valuable type-strain genomes for metagenomic binning, comparative biology and taxonomic classification.</title>
        <authorList>
            <person name="Goeker M."/>
        </authorList>
    </citation>
    <scope>NUCLEOTIDE SEQUENCE [LARGE SCALE GENOMIC DNA]</scope>
    <source>
        <strain evidence="4 6">DSM 19791</strain>
    </source>
</reference>
<protein>
    <submittedName>
        <fullName evidence="3">Membrane protein</fullName>
    </submittedName>
</protein>
<evidence type="ECO:0000313" key="4">
    <source>
        <dbReference type="EMBL" id="RKS85562.1"/>
    </source>
</evidence>
<dbReference type="Pfam" id="PF04536">
    <property type="entry name" value="TPM_phosphatase"/>
    <property type="match status" value="1"/>
</dbReference>
<evidence type="ECO:0000256" key="1">
    <source>
        <dbReference type="SAM" id="Phobius"/>
    </source>
</evidence>
<dbReference type="AlphaFoldDB" id="A0AAD1FZS2"/>
<keyword evidence="6" id="KW-1185">Reference proteome</keyword>
<evidence type="ECO:0000313" key="6">
    <source>
        <dbReference type="Proteomes" id="UP000276029"/>
    </source>
</evidence>
<dbReference type="EMBL" id="AP018711">
    <property type="protein sequence ID" value="BBE33147.1"/>
    <property type="molecule type" value="Genomic_DNA"/>
</dbReference>
<feature type="transmembrane region" description="Helical" evidence="1">
    <location>
        <begin position="81"/>
        <end position="102"/>
    </location>
</feature>
<keyword evidence="1" id="KW-0812">Transmembrane</keyword>
<keyword evidence="1" id="KW-1133">Transmembrane helix</keyword>
<evidence type="ECO:0000313" key="5">
    <source>
        <dbReference type="Proteomes" id="UP000275727"/>
    </source>
</evidence>
<dbReference type="Gene3D" id="3.10.310.50">
    <property type="match status" value="1"/>
</dbReference>
<gene>
    <name evidence="4" type="ORF">DFR51_3482</name>
    <name evidence="3" type="ORF">SmB9_08050</name>
</gene>
<dbReference type="KEGG" id="smic:SmB9_08050"/>
<evidence type="ECO:0000259" key="2">
    <source>
        <dbReference type="Pfam" id="PF04536"/>
    </source>
</evidence>
<dbReference type="EMBL" id="RBWX01000011">
    <property type="protein sequence ID" value="RKS85562.1"/>
    <property type="molecule type" value="Genomic_DNA"/>
</dbReference>
<dbReference type="PANTHER" id="PTHR30373:SF8">
    <property type="entry name" value="BLL7265 PROTEIN"/>
    <property type="match status" value="1"/>
</dbReference>
<feature type="domain" description="TPM" evidence="2">
    <location>
        <begin position="113"/>
        <end position="198"/>
    </location>
</feature>
<feature type="transmembrane region" description="Helical" evidence="1">
    <location>
        <begin position="42"/>
        <end position="61"/>
    </location>
</feature>
<keyword evidence="1" id="KW-0472">Membrane</keyword>
<name>A0AAD1FZS2_SPHMI</name>
<sequence>MRLTDAEHARISDAITSAEQTTSGEIFCVVTQRTDDYRAVPFAWAALAAIVLPPMLLWFGVPDPLWFTSGGWSDGGHPAPRLIIALYASLSALLFVVAFLIARLPPVLHLLTPRSLKRSAVHRAAVESFLSHGIHVTEDRTGVLIFLSLGDHVAEIVADEGIYDKVEHDVWGDALDALLAEVRGGRIADGFVKAITMSGTVLSAHFPPGARNPNELPDKLIEI</sequence>
<proteinExistence type="predicted"/>
<dbReference type="PANTHER" id="PTHR30373">
    <property type="entry name" value="UPF0603 PROTEIN YGCG"/>
    <property type="match status" value="1"/>
</dbReference>
<organism evidence="3 5">
    <name type="scientific">Sphingosinicella microcystinivorans</name>
    <dbReference type="NCBI Taxonomy" id="335406"/>
    <lineage>
        <taxon>Bacteria</taxon>
        <taxon>Pseudomonadati</taxon>
        <taxon>Pseudomonadota</taxon>
        <taxon>Alphaproteobacteria</taxon>
        <taxon>Sphingomonadales</taxon>
        <taxon>Sphingosinicellaceae</taxon>
        <taxon>Sphingosinicella</taxon>
    </lineage>
</organism>
<evidence type="ECO:0000313" key="3">
    <source>
        <dbReference type="EMBL" id="BBE33147.1"/>
    </source>
</evidence>
<accession>A0AAD1FZS2</accession>
<dbReference type="Proteomes" id="UP000276029">
    <property type="component" value="Unassembled WGS sequence"/>
</dbReference>
<dbReference type="InterPro" id="IPR007621">
    <property type="entry name" value="TPM_dom"/>
</dbReference>